<proteinExistence type="inferred from homology"/>
<sequence>MSEVTFNPSKDVPDLSGRVYLVTGGTSGLGAGFISLIAAASPSKIFLSGRSKTKAHALVSKVSAISPSTELIFLEADLSSLASVRQMAQTFLAQSNRLDVLMCNAGIMGTPPGLSADGYEIQFGTNHVGHALLIKLLLPVLLSTASQPDADVRIISMSSVAHTLTPPSGIEFDSLRTPQDGLAPFYQPSNFTRYGQSKLANLLYARQLALHYPQLLSVSVHPGFVKTDMMSGASLRDRAIVAMASKGKWTKVDEGPWNQTWAATAEREGLRNGAYYEPIGVDVRSSTKWVDDKVLGERLWTWTEGELEAWVL</sequence>
<evidence type="ECO:0000313" key="5">
    <source>
        <dbReference type="Proteomes" id="UP001140510"/>
    </source>
</evidence>
<dbReference type="PANTHER" id="PTHR24320:SF154">
    <property type="entry name" value="OXIDOREDUCTASE, SHORT-CHAIN DEHYDROGENASE_REDUCTASE FAMILY (AFU_ORTHOLOGUE AFUA_2G04560)"/>
    <property type="match status" value="1"/>
</dbReference>
<dbReference type="EMBL" id="JAPEVA010000128">
    <property type="protein sequence ID" value="KAJ4398498.1"/>
    <property type="molecule type" value="Genomic_DNA"/>
</dbReference>
<keyword evidence="3" id="KW-0472">Membrane</keyword>
<dbReference type="Proteomes" id="UP001140510">
    <property type="component" value="Unassembled WGS sequence"/>
</dbReference>
<evidence type="ECO:0000256" key="2">
    <source>
        <dbReference type="ARBA" id="ARBA00023002"/>
    </source>
</evidence>
<name>A0A9W8Z668_9PLEO</name>
<dbReference type="GO" id="GO:0016491">
    <property type="term" value="F:oxidoreductase activity"/>
    <property type="evidence" value="ECO:0007669"/>
    <property type="project" value="UniProtKB-KW"/>
</dbReference>
<evidence type="ECO:0000256" key="1">
    <source>
        <dbReference type="ARBA" id="ARBA00006484"/>
    </source>
</evidence>
<keyword evidence="3" id="KW-1133">Transmembrane helix</keyword>
<reference evidence="4" key="1">
    <citation type="submission" date="2022-10" db="EMBL/GenBank/DDBJ databases">
        <title>Tapping the CABI collections for fungal endophytes: first genome assemblies for Collariella, Neodidymelliopsis, Ascochyta clinopodiicola, Didymella pomorum, Didymosphaeria variabile, Neocosmospora piperis and Neocucurbitaria cava.</title>
        <authorList>
            <person name="Hill R."/>
        </authorList>
    </citation>
    <scope>NUCLEOTIDE SEQUENCE</scope>
    <source>
        <strain evidence="4">IMI 355091</strain>
    </source>
</reference>
<dbReference type="Pfam" id="PF00106">
    <property type="entry name" value="adh_short"/>
    <property type="match status" value="1"/>
</dbReference>
<accession>A0A9W8Z668</accession>
<evidence type="ECO:0000256" key="3">
    <source>
        <dbReference type="SAM" id="Phobius"/>
    </source>
</evidence>
<dbReference type="PANTHER" id="PTHR24320">
    <property type="entry name" value="RETINOL DEHYDROGENASE"/>
    <property type="match status" value="1"/>
</dbReference>
<dbReference type="SUPFAM" id="SSF51735">
    <property type="entry name" value="NAD(P)-binding Rossmann-fold domains"/>
    <property type="match status" value="1"/>
</dbReference>
<organism evidence="4 5">
    <name type="scientific">Didymella pomorum</name>
    <dbReference type="NCBI Taxonomy" id="749634"/>
    <lineage>
        <taxon>Eukaryota</taxon>
        <taxon>Fungi</taxon>
        <taxon>Dikarya</taxon>
        <taxon>Ascomycota</taxon>
        <taxon>Pezizomycotina</taxon>
        <taxon>Dothideomycetes</taxon>
        <taxon>Pleosporomycetidae</taxon>
        <taxon>Pleosporales</taxon>
        <taxon>Pleosporineae</taxon>
        <taxon>Didymellaceae</taxon>
        <taxon>Didymella</taxon>
    </lineage>
</organism>
<dbReference type="InterPro" id="IPR002347">
    <property type="entry name" value="SDR_fam"/>
</dbReference>
<dbReference type="Gene3D" id="3.40.50.720">
    <property type="entry name" value="NAD(P)-binding Rossmann-like Domain"/>
    <property type="match status" value="1"/>
</dbReference>
<evidence type="ECO:0008006" key="6">
    <source>
        <dbReference type="Google" id="ProtNLM"/>
    </source>
</evidence>
<comment type="similarity">
    <text evidence="1">Belongs to the short-chain dehydrogenases/reductases (SDR) family.</text>
</comment>
<keyword evidence="2" id="KW-0560">Oxidoreductase</keyword>
<dbReference type="AlphaFoldDB" id="A0A9W8Z668"/>
<keyword evidence="3" id="KW-0812">Transmembrane</keyword>
<gene>
    <name evidence="4" type="ORF">N0V91_010137</name>
</gene>
<feature type="transmembrane region" description="Helical" evidence="3">
    <location>
        <begin position="20"/>
        <end position="40"/>
    </location>
</feature>
<dbReference type="OrthoDB" id="191139at2759"/>
<evidence type="ECO:0000313" key="4">
    <source>
        <dbReference type="EMBL" id="KAJ4398498.1"/>
    </source>
</evidence>
<dbReference type="InterPro" id="IPR036291">
    <property type="entry name" value="NAD(P)-bd_dom_sf"/>
</dbReference>
<dbReference type="PRINTS" id="PR00081">
    <property type="entry name" value="GDHRDH"/>
</dbReference>
<keyword evidence="5" id="KW-1185">Reference proteome</keyword>
<comment type="caution">
    <text evidence="4">The sequence shown here is derived from an EMBL/GenBank/DDBJ whole genome shotgun (WGS) entry which is preliminary data.</text>
</comment>
<protein>
    <recommendedName>
        <fullName evidence="6">Oxidoreductase</fullName>
    </recommendedName>
</protein>